<keyword evidence="1" id="KW-1133">Transmembrane helix</keyword>
<gene>
    <name evidence="2" type="ORF">LGH74_19395</name>
</gene>
<proteinExistence type="predicted"/>
<comment type="caution">
    <text evidence="2">The sequence shown here is derived from an EMBL/GenBank/DDBJ whole genome shotgun (WGS) entry which is preliminary data.</text>
</comment>
<keyword evidence="1" id="KW-0812">Transmembrane</keyword>
<feature type="transmembrane region" description="Helical" evidence="1">
    <location>
        <begin position="37"/>
        <end position="54"/>
    </location>
</feature>
<evidence type="ECO:0000256" key="1">
    <source>
        <dbReference type="SAM" id="Phobius"/>
    </source>
</evidence>
<keyword evidence="1" id="KW-0472">Membrane</keyword>
<feature type="transmembrane region" description="Helical" evidence="1">
    <location>
        <begin position="66"/>
        <end position="83"/>
    </location>
</feature>
<dbReference type="Proteomes" id="UP001165296">
    <property type="component" value="Unassembled WGS sequence"/>
</dbReference>
<evidence type="ECO:0008006" key="4">
    <source>
        <dbReference type="Google" id="ProtNLM"/>
    </source>
</evidence>
<dbReference type="EMBL" id="JAJADR010000006">
    <property type="protein sequence ID" value="MCB2410165.1"/>
    <property type="molecule type" value="Genomic_DNA"/>
</dbReference>
<reference evidence="2" key="1">
    <citation type="submission" date="2021-10" db="EMBL/GenBank/DDBJ databases">
        <authorList>
            <person name="Dean J.D."/>
            <person name="Kim M.K."/>
            <person name="Newey C.N."/>
            <person name="Stoker T.S."/>
            <person name="Thompson D.W."/>
            <person name="Grose J.H."/>
        </authorList>
    </citation>
    <scope>NUCLEOTIDE SEQUENCE</scope>
    <source>
        <strain evidence="2">BT178</strain>
    </source>
</reference>
<sequence length="176" mass="19484">MPAFSRRLYRPWFFTLLLGLALVLLELETGAWLCPPVLVVAGLGLPISLLLTFLGSGRLQRLARSVAIALGLAILAFPVVSHWQQQVSQRRAAGLIRALGAFHTAQHAYPDSLEQLVPAYLPQLPRTGYSLLSRTPFAYIPPRLTQNVTVYGLGYGQGFFVEASYSSKTGRWHYDD</sequence>
<organism evidence="2 3">
    <name type="scientific">Hymenobacter lucidus</name>
    <dbReference type="NCBI Taxonomy" id="2880930"/>
    <lineage>
        <taxon>Bacteria</taxon>
        <taxon>Pseudomonadati</taxon>
        <taxon>Bacteroidota</taxon>
        <taxon>Cytophagia</taxon>
        <taxon>Cytophagales</taxon>
        <taxon>Hymenobacteraceae</taxon>
        <taxon>Hymenobacter</taxon>
    </lineage>
</organism>
<accession>A0ABS8AWJ2</accession>
<protein>
    <recommendedName>
        <fullName evidence="4">DUF4131 domain-containing protein</fullName>
    </recommendedName>
</protein>
<name>A0ABS8AWJ2_9BACT</name>
<keyword evidence="3" id="KW-1185">Reference proteome</keyword>
<evidence type="ECO:0000313" key="3">
    <source>
        <dbReference type="Proteomes" id="UP001165296"/>
    </source>
</evidence>
<evidence type="ECO:0000313" key="2">
    <source>
        <dbReference type="EMBL" id="MCB2410165.1"/>
    </source>
</evidence>
<dbReference type="RefSeq" id="WP_226178269.1">
    <property type="nucleotide sequence ID" value="NZ_JAJADR010000006.1"/>
</dbReference>